<evidence type="ECO:0000256" key="6">
    <source>
        <dbReference type="ARBA" id="ARBA00023125"/>
    </source>
</evidence>
<evidence type="ECO:0000256" key="9">
    <source>
        <dbReference type="ARBA" id="ARBA00034808"/>
    </source>
</evidence>
<comment type="catalytic activity">
    <reaction evidence="8">
        <text>Couples ATP hydrolysis with the unwinding of duplex DNA by translocating in the 3'-5' direction.</text>
        <dbReference type="EC" id="5.6.2.4"/>
    </reaction>
</comment>
<name>A0ABT8GP08_9BACL</name>
<dbReference type="SUPFAM" id="SSF52540">
    <property type="entry name" value="P-loop containing nucleoside triphosphate hydrolases"/>
    <property type="match status" value="1"/>
</dbReference>
<dbReference type="EMBL" id="JAUHTQ010000003">
    <property type="protein sequence ID" value="MDN4493084.1"/>
    <property type="molecule type" value="Genomic_DNA"/>
</dbReference>
<dbReference type="RefSeq" id="WP_301137370.1">
    <property type="nucleotide sequence ID" value="NZ_JAUHTQ010000003.1"/>
</dbReference>
<keyword evidence="2" id="KW-0547">Nucleotide-binding</keyword>
<evidence type="ECO:0000256" key="1">
    <source>
        <dbReference type="ARBA" id="ARBA00005446"/>
    </source>
</evidence>
<keyword evidence="6" id="KW-0238">DNA-binding</keyword>
<dbReference type="GO" id="GO:0016787">
    <property type="term" value="F:hydrolase activity"/>
    <property type="evidence" value="ECO:0007669"/>
    <property type="project" value="UniProtKB-KW"/>
</dbReference>
<evidence type="ECO:0000256" key="7">
    <source>
        <dbReference type="ARBA" id="ARBA00023235"/>
    </source>
</evidence>
<proteinExistence type="inferred from homology"/>
<dbReference type="GO" id="GO:0003678">
    <property type="term" value="F:DNA helicase activity"/>
    <property type="evidence" value="ECO:0007669"/>
    <property type="project" value="UniProtKB-EC"/>
</dbReference>
<feature type="domain" description="Helicase C-terminal" evidence="11">
    <location>
        <begin position="227"/>
        <end position="395"/>
    </location>
</feature>
<evidence type="ECO:0000259" key="11">
    <source>
        <dbReference type="PROSITE" id="PS51194"/>
    </source>
</evidence>
<sequence length="655" mass="74951">MDINNLFRNSFPNLPFELTELQEKVVQQVLTKKNTLCILPTGGGKSLTYWLSGIGLGGITIVISPLTALIDEQAAKLEGHGYDVLTLHAGIDAKKQVKLLKDFYNGKLNPNFIFASPERISTDGLFEYCIKARKEEIKLIAVDEVHCVSQWGHSFRPFYKHIPTFLNNVYGEGWPVVLGLSATLNRKEIADICESFKIKDTGVIKSELLVRSEIELKTLKFIKEDEKLEKLWQLLKIHKNEKTLVYVYRVHGKNSTEDLAKVALDKGLKAVHFHGEMSSKEKQDIIDRFKNNELDIVFATNAFGMGIDIPDIRVVVHFMIPESIAQYYQEVGRASRDKKASTAYLLYSNKNIEVKKSHFIDKSFPTQDELKNTFSKMTSNKKGYKTLPYFDDEEIQKCLPYFVDNGVIEIVAKSIMKLDVFSNVTDSGLVELLSLTKTKNVITTMKKSGKSAQEISNTIFNAIVTDEVKLEKSLGKCLIINSHLDELDEQTLEKLVQYGEEKKEFKHAHLDYFVHILENCENSKELHQEIGRHLGVPKFLLSRIYATTKGDLVRSKSEVIIANLLQHHSIQYEYEKELNYDGNKKLSPDFTLTVNGNKYYWEHLGMIGKNDYDARWLEKQAIYEEYYPNQLLITYENPALTKSAENLLNCLFIKP</sequence>
<dbReference type="InterPro" id="IPR001650">
    <property type="entry name" value="Helicase_C-like"/>
</dbReference>
<dbReference type="SMART" id="SM00487">
    <property type="entry name" value="DEXDc"/>
    <property type="match status" value="1"/>
</dbReference>
<accession>A0ABT8GP08</accession>
<keyword evidence="4 12" id="KW-0347">Helicase</keyword>
<keyword evidence="13" id="KW-1185">Reference proteome</keyword>
<comment type="caution">
    <text evidence="12">The sequence shown here is derived from an EMBL/GenBank/DDBJ whole genome shotgun (WGS) entry which is preliminary data.</text>
</comment>
<dbReference type="Pfam" id="PF00270">
    <property type="entry name" value="DEAD"/>
    <property type="match status" value="1"/>
</dbReference>
<evidence type="ECO:0000256" key="2">
    <source>
        <dbReference type="ARBA" id="ARBA00022741"/>
    </source>
</evidence>
<dbReference type="Pfam" id="PF00271">
    <property type="entry name" value="Helicase_C"/>
    <property type="match status" value="1"/>
</dbReference>
<protein>
    <recommendedName>
        <fullName evidence="9">DNA 3'-5' helicase</fullName>
        <ecNumber evidence="9">5.6.2.4</ecNumber>
    </recommendedName>
</protein>
<dbReference type="Proteomes" id="UP001172743">
    <property type="component" value="Unassembled WGS sequence"/>
</dbReference>
<dbReference type="PROSITE" id="PS51194">
    <property type="entry name" value="HELICASE_CTER"/>
    <property type="match status" value="1"/>
</dbReference>
<evidence type="ECO:0000313" key="13">
    <source>
        <dbReference type="Proteomes" id="UP001172743"/>
    </source>
</evidence>
<dbReference type="PANTHER" id="PTHR13710">
    <property type="entry name" value="DNA HELICASE RECQ FAMILY MEMBER"/>
    <property type="match status" value="1"/>
</dbReference>
<keyword evidence="7" id="KW-0413">Isomerase</keyword>
<evidence type="ECO:0000313" key="12">
    <source>
        <dbReference type="EMBL" id="MDN4493084.1"/>
    </source>
</evidence>
<evidence type="ECO:0000256" key="4">
    <source>
        <dbReference type="ARBA" id="ARBA00022806"/>
    </source>
</evidence>
<dbReference type="PANTHER" id="PTHR13710:SF105">
    <property type="entry name" value="ATP-DEPENDENT DNA HELICASE Q1"/>
    <property type="match status" value="1"/>
</dbReference>
<dbReference type="InterPro" id="IPR004589">
    <property type="entry name" value="DNA_helicase_ATP-dep_RecQ"/>
</dbReference>
<evidence type="ECO:0000256" key="3">
    <source>
        <dbReference type="ARBA" id="ARBA00022801"/>
    </source>
</evidence>
<dbReference type="CDD" id="cd17920">
    <property type="entry name" value="DEXHc_RecQ"/>
    <property type="match status" value="1"/>
</dbReference>
<dbReference type="InterPro" id="IPR011545">
    <property type="entry name" value="DEAD/DEAH_box_helicase_dom"/>
</dbReference>
<reference evidence="12" key="1">
    <citation type="submission" date="2023-07" db="EMBL/GenBank/DDBJ databases">
        <title>Ureibacillus sp. isolated from freshwater well.</title>
        <authorList>
            <person name="Kirdat K."/>
            <person name="Bhatt A."/>
            <person name="Teware R."/>
            <person name="Bhavsar Y."/>
            <person name="Yadav A."/>
        </authorList>
    </citation>
    <scope>NUCLEOTIDE SEQUENCE</scope>
    <source>
        <strain evidence="12">BA0131</strain>
    </source>
</reference>
<evidence type="ECO:0000259" key="10">
    <source>
        <dbReference type="PROSITE" id="PS51192"/>
    </source>
</evidence>
<dbReference type="Gene3D" id="3.40.50.300">
    <property type="entry name" value="P-loop containing nucleotide triphosphate hydrolases"/>
    <property type="match status" value="2"/>
</dbReference>
<evidence type="ECO:0000256" key="5">
    <source>
        <dbReference type="ARBA" id="ARBA00022840"/>
    </source>
</evidence>
<dbReference type="SMART" id="SM00490">
    <property type="entry name" value="HELICc"/>
    <property type="match status" value="1"/>
</dbReference>
<feature type="domain" description="Helicase ATP-binding" evidence="10">
    <location>
        <begin position="26"/>
        <end position="202"/>
    </location>
</feature>
<comment type="similarity">
    <text evidence="1">Belongs to the helicase family. RecQ subfamily.</text>
</comment>
<keyword evidence="3 12" id="KW-0378">Hydrolase</keyword>
<dbReference type="InterPro" id="IPR014001">
    <property type="entry name" value="Helicase_ATP-bd"/>
</dbReference>
<dbReference type="Gene3D" id="3.40.91.30">
    <property type="match status" value="1"/>
</dbReference>
<keyword evidence="5" id="KW-0067">ATP-binding</keyword>
<organism evidence="12 13">
    <name type="scientific">Ureibacillus aquaedulcis</name>
    <dbReference type="NCBI Taxonomy" id="3058421"/>
    <lineage>
        <taxon>Bacteria</taxon>
        <taxon>Bacillati</taxon>
        <taxon>Bacillota</taxon>
        <taxon>Bacilli</taxon>
        <taxon>Bacillales</taxon>
        <taxon>Caryophanaceae</taxon>
        <taxon>Ureibacillus</taxon>
    </lineage>
</organism>
<gene>
    <name evidence="12" type="ORF">QYB95_05975</name>
</gene>
<dbReference type="PROSITE" id="PS51192">
    <property type="entry name" value="HELICASE_ATP_BIND_1"/>
    <property type="match status" value="1"/>
</dbReference>
<evidence type="ECO:0000256" key="8">
    <source>
        <dbReference type="ARBA" id="ARBA00034617"/>
    </source>
</evidence>
<dbReference type="NCBIfam" id="TIGR00614">
    <property type="entry name" value="recQ_fam"/>
    <property type="match status" value="1"/>
</dbReference>
<dbReference type="EC" id="5.6.2.4" evidence="9"/>
<dbReference type="InterPro" id="IPR027417">
    <property type="entry name" value="P-loop_NTPase"/>
</dbReference>